<reference evidence="3 4" key="1">
    <citation type="submission" date="2019-06" db="EMBL/GenBank/DDBJ databases">
        <authorList>
            <person name="Palmer J.M."/>
        </authorList>
    </citation>
    <scope>NUCLEOTIDE SEQUENCE [LARGE SCALE GENOMIC DNA]</scope>
    <source>
        <strain evidence="3 4">TWF703</strain>
    </source>
</reference>
<accession>A0A7C8P221</accession>
<evidence type="ECO:0000256" key="1">
    <source>
        <dbReference type="SAM" id="MobiDB-lite"/>
    </source>
</evidence>
<feature type="region of interest" description="Disordered" evidence="1">
    <location>
        <begin position="206"/>
        <end position="297"/>
    </location>
</feature>
<protein>
    <submittedName>
        <fullName evidence="3">Uncharacterized protein</fullName>
    </submittedName>
</protein>
<feature type="chain" id="PRO_5029004805" evidence="2">
    <location>
        <begin position="21"/>
        <end position="297"/>
    </location>
</feature>
<name>A0A7C8P221_ORBOL</name>
<evidence type="ECO:0000313" key="3">
    <source>
        <dbReference type="EMBL" id="KAF3142830.1"/>
    </source>
</evidence>
<evidence type="ECO:0000256" key="2">
    <source>
        <dbReference type="SAM" id="SignalP"/>
    </source>
</evidence>
<sequence>MNLILLAALGLSTLSQTVVARSIVAPIIEPEPEPEPIKAVRPYRYDTVIKTSLAIEKNPGKVLSVEISYTPDYSLKGRANLTFAETNPARPALVPFKMMFLCPDCPIAFGTPTLSPGSGIGDRTFTPFTLHEASYPRKLSKQRSLIFRVEFIPPQKPRVSADYAITFYRQGKPAFKYIYEKHMPPGHPINYIILQNERGGTDWVDLKAGVVKPPPNEVPTKERKDDSEGDDIDRPPKSAAPKEEKGGDDGDDGRGPKDAPTKENQVGKEGDDEKTGSDEIKEKSKDTVGDNIRSSFR</sequence>
<feature type="signal peptide" evidence="2">
    <location>
        <begin position="1"/>
        <end position="20"/>
    </location>
</feature>
<dbReference type="AlphaFoldDB" id="A0A7C8P221"/>
<comment type="caution">
    <text evidence="3">The sequence shown here is derived from an EMBL/GenBank/DDBJ whole genome shotgun (WGS) entry which is preliminary data.</text>
</comment>
<keyword evidence="2" id="KW-0732">Signal</keyword>
<feature type="compositionally biased region" description="Basic and acidic residues" evidence="1">
    <location>
        <begin position="219"/>
        <end position="288"/>
    </location>
</feature>
<dbReference type="Proteomes" id="UP000480548">
    <property type="component" value="Unassembled WGS sequence"/>
</dbReference>
<dbReference type="EMBL" id="WIQZ01000010">
    <property type="protein sequence ID" value="KAF3142830.1"/>
    <property type="molecule type" value="Genomic_DNA"/>
</dbReference>
<gene>
    <name evidence="3" type="ORF">TWF703_000334</name>
</gene>
<evidence type="ECO:0000313" key="4">
    <source>
        <dbReference type="Proteomes" id="UP000480548"/>
    </source>
</evidence>
<proteinExistence type="predicted"/>
<organism evidence="3 4">
    <name type="scientific">Orbilia oligospora</name>
    <name type="common">Nematode-trapping fungus</name>
    <name type="synonym">Arthrobotrys oligospora</name>
    <dbReference type="NCBI Taxonomy" id="2813651"/>
    <lineage>
        <taxon>Eukaryota</taxon>
        <taxon>Fungi</taxon>
        <taxon>Dikarya</taxon>
        <taxon>Ascomycota</taxon>
        <taxon>Pezizomycotina</taxon>
        <taxon>Orbiliomycetes</taxon>
        <taxon>Orbiliales</taxon>
        <taxon>Orbiliaceae</taxon>
        <taxon>Orbilia</taxon>
    </lineage>
</organism>